<keyword evidence="4" id="KW-0479">Metal-binding</keyword>
<keyword evidence="7" id="KW-0119">Carbohydrate metabolism</keyword>
<dbReference type="SUPFAM" id="SSF56655">
    <property type="entry name" value="Carbohydrate phosphatase"/>
    <property type="match status" value="1"/>
</dbReference>
<dbReference type="GO" id="GO:0005829">
    <property type="term" value="C:cytosol"/>
    <property type="evidence" value="ECO:0007669"/>
    <property type="project" value="TreeGrafter"/>
</dbReference>
<evidence type="ECO:0000256" key="3">
    <source>
        <dbReference type="ARBA" id="ARBA00013093"/>
    </source>
</evidence>
<dbReference type="GO" id="GO:0006071">
    <property type="term" value="P:glycerol metabolic process"/>
    <property type="evidence" value="ECO:0007669"/>
    <property type="project" value="InterPro"/>
</dbReference>
<gene>
    <name evidence="8" type="primary">glpX</name>
    <name evidence="8" type="ORF">DCG65_08220</name>
</gene>
<dbReference type="GO" id="GO:0006094">
    <property type="term" value="P:gluconeogenesis"/>
    <property type="evidence" value="ECO:0007669"/>
    <property type="project" value="InterPro"/>
</dbReference>
<dbReference type="GO" id="GO:0030388">
    <property type="term" value="P:fructose 1,6-bisphosphate metabolic process"/>
    <property type="evidence" value="ECO:0007669"/>
    <property type="project" value="TreeGrafter"/>
</dbReference>
<dbReference type="GO" id="GO:0046872">
    <property type="term" value="F:metal ion binding"/>
    <property type="evidence" value="ECO:0007669"/>
    <property type="project" value="UniProtKB-KW"/>
</dbReference>
<organism evidence="8 9">
    <name type="scientific">Hyphomonas atlantica</name>
    <dbReference type="NCBI Taxonomy" id="1280948"/>
    <lineage>
        <taxon>Bacteria</taxon>
        <taxon>Pseudomonadati</taxon>
        <taxon>Pseudomonadota</taxon>
        <taxon>Alphaproteobacteria</taxon>
        <taxon>Hyphomonadales</taxon>
        <taxon>Hyphomonadaceae</taxon>
        <taxon>Hyphomonas</taxon>
    </lineage>
</organism>
<evidence type="ECO:0000256" key="1">
    <source>
        <dbReference type="ARBA" id="ARBA00001273"/>
    </source>
</evidence>
<dbReference type="PANTHER" id="PTHR30447:SF0">
    <property type="entry name" value="FRUCTOSE-1,6-BISPHOSPHATASE 1 CLASS 2-RELATED"/>
    <property type="match status" value="1"/>
</dbReference>
<dbReference type="EMBL" id="DMBR01000251">
    <property type="protein sequence ID" value="HAE94532.1"/>
    <property type="molecule type" value="Genomic_DNA"/>
</dbReference>
<dbReference type="GO" id="GO:0042132">
    <property type="term" value="F:fructose 1,6-bisphosphate 1-phosphatase activity"/>
    <property type="evidence" value="ECO:0007669"/>
    <property type="project" value="UniProtKB-EC"/>
</dbReference>
<reference evidence="8 9" key="1">
    <citation type="journal article" date="2018" name="Nat. Biotechnol.">
        <title>A standardized bacterial taxonomy based on genome phylogeny substantially revises the tree of life.</title>
        <authorList>
            <person name="Parks D.H."/>
            <person name="Chuvochina M."/>
            <person name="Waite D.W."/>
            <person name="Rinke C."/>
            <person name="Skarshewski A."/>
            <person name="Chaumeil P.A."/>
            <person name="Hugenholtz P."/>
        </authorList>
    </citation>
    <scope>NUCLEOTIDE SEQUENCE [LARGE SCALE GENOMIC DNA]</scope>
    <source>
        <strain evidence="8">UBA8557</strain>
    </source>
</reference>
<protein>
    <recommendedName>
        <fullName evidence="3">fructose-bisphosphatase</fullName>
        <ecNumber evidence="3">3.1.3.11</ecNumber>
    </recommendedName>
</protein>
<evidence type="ECO:0000256" key="5">
    <source>
        <dbReference type="ARBA" id="ARBA00022801"/>
    </source>
</evidence>
<comment type="caution">
    <text evidence="8">The sequence shown here is derived from an EMBL/GenBank/DDBJ whole genome shotgun (WGS) entry which is preliminary data.</text>
</comment>
<dbReference type="PANTHER" id="PTHR30447">
    <property type="entry name" value="FRUCTOSE-1,6-BISPHOSPHATASE CLASS 2"/>
    <property type="match status" value="1"/>
</dbReference>
<sequence length="49" mass="5053">MKNSVLTPSLADSMVRVTECAAIAAAKLVGRGDEKKADAAAVDAMRTAF</sequence>
<evidence type="ECO:0000256" key="6">
    <source>
        <dbReference type="ARBA" id="ARBA00023211"/>
    </source>
</evidence>
<evidence type="ECO:0000256" key="4">
    <source>
        <dbReference type="ARBA" id="ARBA00022723"/>
    </source>
</evidence>
<comment type="similarity">
    <text evidence="2">Belongs to the FBPase class 2 family.</text>
</comment>
<dbReference type="InterPro" id="IPR004464">
    <property type="entry name" value="FBPase_class-2/SBPase"/>
</dbReference>
<evidence type="ECO:0000313" key="9">
    <source>
        <dbReference type="Proteomes" id="UP000259173"/>
    </source>
</evidence>
<accession>A0A3B9L0S5</accession>
<evidence type="ECO:0000313" key="8">
    <source>
        <dbReference type="EMBL" id="HAE94532.1"/>
    </source>
</evidence>
<dbReference type="Gene3D" id="3.30.540.10">
    <property type="entry name" value="Fructose-1,6-Bisphosphatase, subunit A, domain 1"/>
    <property type="match status" value="1"/>
</dbReference>
<dbReference type="AlphaFoldDB" id="A0A3B9L0S5"/>
<comment type="catalytic activity">
    <reaction evidence="1">
        <text>beta-D-fructose 1,6-bisphosphate + H2O = beta-D-fructose 6-phosphate + phosphate</text>
        <dbReference type="Rhea" id="RHEA:11064"/>
        <dbReference type="ChEBI" id="CHEBI:15377"/>
        <dbReference type="ChEBI" id="CHEBI:32966"/>
        <dbReference type="ChEBI" id="CHEBI:43474"/>
        <dbReference type="ChEBI" id="CHEBI:57634"/>
        <dbReference type="EC" id="3.1.3.11"/>
    </reaction>
</comment>
<dbReference type="EC" id="3.1.3.11" evidence="3"/>
<feature type="non-terminal residue" evidence="8">
    <location>
        <position position="49"/>
    </location>
</feature>
<keyword evidence="5 8" id="KW-0378">Hydrolase</keyword>
<keyword evidence="6" id="KW-0464">Manganese</keyword>
<dbReference type="Pfam" id="PF03320">
    <property type="entry name" value="FBPase_glpX"/>
    <property type="match status" value="1"/>
</dbReference>
<name>A0A3B9L0S5_9PROT</name>
<proteinExistence type="inferred from homology"/>
<dbReference type="Proteomes" id="UP000259173">
    <property type="component" value="Unassembled WGS sequence"/>
</dbReference>
<evidence type="ECO:0000256" key="2">
    <source>
        <dbReference type="ARBA" id="ARBA00008989"/>
    </source>
</evidence>
<evidence type="ECO:0000256" key="7">
    <source>
        <dbReference type="ARBA" id="ARBA00023277"/>
    </source>
</evidence>